<feature type="transmembrane region" description="Helical" evidence="13">
    <location>
        <begin position="190"/>
        <end position="215"/>
    </location>
</feature>
<sequence>MNKDLTRGPVMRSMLWFALPMILGNLLQQCYNIADTLIVGRFLGKTALAAVGSSFSLMTFLTSILLGLCMGSGALFSIRFGQRDETALKESVRASFVLILGVTLLLNGLAFACLDLIKSFLQVPDDVWGDMRAYIAIVFAGIFATFLYNYFASYLRAVGNSVVPLVFLAVSAVLNIALDLWFVIGLNFGVAGAAGATVIAQYVSGIGIMICALIKCPQLRALCSRSPIHASRIREIAGYSILTCVQQSVMNLGILMVQGLVNSFGAAVMAAFAAAVKIDAFAYMPVQDFGNAFSTFIAQNYGAGKQERIRKGLKGAVLVSVVFCVIVSALVFVFAKPLMLLFVEAGETEIIAEGVRYLHIEGAFYCGIGCLFLLYGLYRAVAKPGMSVVLTVISLGTRVVLAYLLSAVIGVTGIWWSVPIGWFLADVTGVVYYFIHKEKLLHFGESNLKRTES</sequence>
<keyword evidence="8 13" id="KW-0812">Transmembrane</keyword>
<reference evidence="14" key="1">
    <citation type="submission" date="2021-10" db="EMBL/GenBank/DDBJ databases">
        <title>Anaerobic single-cell dispensing facilitates the cultivation of human gut bacteria.</title>
        <authorList>
            <person name="Afrizal A."/>
        </authorList>
    </citation>
    <scope>NUCLEOTIDE SEQUENCE</scope>
    <source>
        <strain evidence="14">CLA-AA-H250</strain>
    </source>
</reference>
<accession>A0AAE3AN91</accession>
<evidence type="ECO:0000256" key="8">
    <source>
        <dbReference type="ARBA" id="ARBA00022692"/>
    </source>
</evidence>
<evidence type="ECO:0000256" key="7">
    <source>
        <dbReference type="ARBA" id="ARBA00022475"/>
    </source>
</evidence>
<dbReference type="PIRSF" id="PIRSF006603">
    <property type="entry name" value="DinF"/>
    <property type="match status" value="1"/>
</dbReference>
<dbReference type="InterPro" id="IPR002528">
    <property type="entry name" value="MATE_fam"/>
</dbReference>
<feature type="transmembrane region" description="Helical" evidence="13">
    <location>
        <begin position="414"/>
        <end position="435"/>
    </location>
</feature>
<keyword evidence="11 13" id="KW-0472">Membrane</keyword>
<dbReference type="EMBL" id="JAJEQC010000019">
    <property type="protein sequence ID" value="MCC2137890.1"/>
    <property type="molecule type" value="Genomic_DNA"/>
</dbReference>
<evidence type="ECO:0000256" key="10">
    <source>
        <dbReference type="ARBA" id="ARBA00023065"/>
    </source>
</evidence>
<feature type="transmembrane region" description="Helical" evidence="13">
    <location>
        <begin position="96"/>
        <end position="121"/>
    </location>
</feature>
<feature type="transmembrane region" description="Helical" evidence="13">
    <location>
        <begin position="52"/>
        <end position="76"/>
    </location>
</feature>
<keyword evidence="9 13" id="KW-1133">Transmembrane helix</keyword>
<evidence type="ECO:0000256" key="5">
    <source>
        <dbReference type="ARBA" id="ARBA00022448"/>
    </source>
</evidence>
<dbReference type="GO" id="GO:0015297">
    <property type="term" value="F:antiporter activity"/>
    <property type="evidence" value="ECO:0007669"/>
    <property type="project" value="UniProtKB-KW"/>
</dbReference>
<dbReference type="NCBIfam" id="TIGR00797">
    <property type="entry name" value="matE"/>
    <property type="match status" value="1"/>
</dbReference>
<evidence type="ECO:0000256" key="2">
    <source>
        <dbReference type="ARBA" id="ARBA00004651"/>
    </source>
</evidence>
<keyword evidence="7" id="KW-1003">Cell membrane</keyword>
<dbReference type="Proteomes" id="UP001199424">
    <property type="component" value="Unassembled WGS sequence"/>
</dbReference>
<feature type="transmembrane region" description="Helical" evidence="13">
    <location>
        <begin position="133"/>
        <end position="151"/>
    </location>
</feature>
<evidence type="ECO:0000256" key="11">
    <source>
        <dbReference type="ARBA" id="ARBA00023136"/>
    </source>
</evidence>
<evidence type="ECO:0000256" key="1">
    <source>
        <dbReference type="ARBA" id="ARBA00003408"/>
    </source>
</evidence>
<dbReference type="GO" id="GO:0006811">
    <property type="term" value="P:monoatomic ion transport"/>
    <property type="evidence" value="ECO:0007669"/>
    <property type="project" value="UniProtKB-KW"/>
</dbReference>
<dbReference type="PANTHER" id="PTHR43298">
    <property type="entry name" value="MULTIDRUG RESISTANCE PROTEIN NORM-RELATED"/>
    <property type="match status" value="1"/>
</dbReference>
<comment type="function">
    <text evidence="1">Multidrug efflux pump.</text>
</comment>
<dbReference type="GO" id="GO:0005886">
    <property type="term" value="C:plasma membrane"/>
    <property type="evidence" value="ECO:0007669"/>
    <property type="project" value="UniProtKB-SubCell"/>
</dbReference>
<keyword evidence="15" id="KW-1185">Reference proteome</keyword>
<evidence type="ECO:0000313" key="14">
    <source>
        <dbReference type="EMBL" id="MCC2137890.1"/>
    </source>
</evidence>
<gene>
    <name evidence="14" type="ORF">LKD31_12895</name>
</gene>
<evidence type="ECO:0000256" key="6">
    <source>
        <dbReference type="ARBA" id="ARBA00022449"/>
    </source>
</evidence>
<feature type="transmembrane region" description="Helical" evidence="13">
    <location>
        <begin position="315"/>
        <end position="335"/>
    </location>
</feature>
<dbReference type="GO" id="GO:0042910">
    <property type="term" value="F:xenobiotic transmembrane transporter activity"/>
    <property type="evidence" value="ECO:0007669"/>
    <property type="project" value="InterPro"/>
</dbReference>
<evidence type="ECO:0000313" key="15">
    <source>
        <dbReference type="Proteomes" id="UP001199424"/>
    </source>
</evidence>
<evidence type="ECO:0000256" key="13">
    <source>
        <dbReference type="SAM" id="Phobius"/>
    </source>
</evidence>
<keyword evidence="5" id="KW-0813">Transport</keyword>
<dbReference type="AlphaFoldDB" id="A0AAE3AN91"/>
<evidence type="ECO:0000256" key="3">
    <source>
        <dbReference type="ARBA" id="ARBA00010199"/>
    </source>
</evidence>
<dbReference type="CDD" id="cd13138">
    <property type="entry name" value="MATE_yoeA_like"/>
    <property type="match status" value="1"/>
</dbReference>
<dbReference type="Pfam" id="PF01554">
    <property type="entry name" value="MatE"/>
    <property type="match status" value="2"/>
</dbReference>
<name>A0AAE3AN91_9FIRM</name>
<proteinExistence type="inferred from homology"/>
<dbReference type="InterPro" id="IPR048279">
    <property type="entry name" value="MdtK-like"/>
</dbReference>
<keyword evidence="10" id="KW-0406">Ion transport</keyword>
<protein>
    <recommendedName>
        <fullName evidence="4">Probable multidrug resistance protein NorM</fullName>
    </recommendedName>
    <alternativeName>
        <fullName evidence="12">Multidrug-efflux transporter</fullName>
    </alternativeName>
</protein>
<keyword evidence="6" id="KW-0050">Antiport</keyword>
<feature type="transmembrane region" description="Helical" evidence="13">
    <location>
        <begin position="263"/>
        <end position="284"/>
    </location>
</feature>
<comment type="caution">
    <text evidence="14">The sequence shown here is derived from an EMBL/GenBank/DDBJ whole genome shotgun (WGS) entry which is preliminary data.</text>
</comment>
<evidence type="ECO:0000256" key="4">
    <source>
        <dbReference type="ARBA" id="ARBA00020268"/>
    </source>
</evidence>
<feature type="transmembrane region" description="Helical" evidence="13">
    <location>
        <begin position="362"/>
        <end position="381"/>
    </location>
</feature>
<dbReference type="PANTHER" id="PTHR43298:SF2">
    <property type="entry name" value="FMN_FAD EXPORTER YEEO-RELATED"/>
    <property type="match status" value="1"/>
</dbReference>
<organism evidence="14 15">
    <name type="scientific">Hominenteromicrobium mulieris</name>
    <dbReference type="NCBI Taxonomy" id="2885357"/>
    <lineage>
        <taxon>Bacteria</taxon>
        <taxon>Bacillati</taxon>
        <taxon>Bacillota</taxon>
        <taxon>Clostridia</taxon>
        <taxon>Eubacteriales</taxon>
        <taxon>Oscillospiraceae</taxon>
        <taxon>Hominenteromicrobium</taxon>
    </lineage>
</organism>
<evidence type="ECO:0000256" key="9">
    <source>
        <dbReference type="ARBA" id="ARBA00022989"/>
    </source>
</evidence>
<dbReference type="RefSeq" id="WP_308450030.1">
    <property type="nucleotide sequence ID" value="NZ_JAJEQC010000019.1"/>
</dbReference>
<comment type="subcellular location">
    <subcellularLocation>
        <location evidence="2">Cell membrane</location>
        <topology evidence="2">Multi-pass membrane protein</topology>
    </subcellularLocation>
</comment>
<comment type="similarity">
    <text evidence="3">Belongs to the multi antimicrobial extrusion (MATE) (TC 2.A.66.1) family.</text>
</comment>
<feature type="transmembrane region" description="Helical" evidence="13">
    <location>
        <begin position="388"/>
        <end position="408"/>
    </location>
</feature>
<dbReference type="InterPro" id="IPR050222">
    <property type="entry name" value="MATE_MdtK"/>
</dbReference>
<feature type="transmembrane region" description="Helical" evidence="13">
    <location>
        <begin position="163"/>
        <end position="184"/>
    </location>
</feature>
<evidence type="ECO:0000256" key="12">
    <source>
        <dbReference type="ARBA" id="ARBA00031636"/>
    </source>
</evidence>